<dbReference type="Proteomes" id="UP000593560">
    <property type="component" value="Unassembled WGS sequence"/>
</dbReference>
<organism evidence="1 2">
    <name type="scientific">Gossypium harknessii</name>
    <dbReference type="NCBI Taxonomy" id="34285"/>
    <lineage>
        <taxon>Eukaryota</taxon>
        <taxon>Viridiplantae</taxon>
        <taxon>Streptophyta</taxon>
        <taxon>Embryophyta</taxon>
        <taxon>Tracheophyta</taxon>
        <taxon>Spermatophyta</taxon>
        <taxon>Magnoliopsida</taxon>
        <taxon>eudicotyledons</taxon>
        <taxon>Gunneridae</taxon>
        <taxon>Pentapetalae</taxon>
        <taxon>rosids</taxon>
        <taxon>malvids</taxon>
        <taxon>Malvales</taxon>
        <taxon>Malvaceae</taxon>
        <taxon>Malvoideae</taxon>
        <taxon>Gossypium</taxon>
    </lineage>
</organism>
<sequence>MPWERFVEAKKNLYEHDKNKLPSNAPNLYIDDIDWNSEIDPRIFSEIDDIKNLDDCCRS</sequence>
<comment type="caution">
    <text evidence="1">The sequence shown here is derived from an EMBL/GenBank/DDBJ whole genome shotgun (WGS) entry which is preliminary data.</text>
</comment>
<keyword evidence="2" id="KW-1185">Reference proteome</keyword>
<name>A0A7J9H600_9ROSI</name>
<reference evidence="1 2" key="1">
    <citation type="journal article" date="2019" name="Genome Biol. Evol.">
        <title>Insights into the evolution of the New World diploid cottons (Gossypium, subgenus Houzingenia) based on genome sequencing.</title>
        <authorList>
            <person name="Grover C.E."/>
            <person name="Arick M.A. 2nd"/>
            <person name="Thrash A."/>
            <person name="Conover J.L."/>
            <person name="Sanders W.S."/>
            <person name="Peterson D.G."/>
            <person name="Frelichowski J.E."/>
            <person name="Scheffler J.A."/>
            <person name="Scheffler B.E."/>
            <person name="Wendel J.F."/>
        </authorList>
    </citation>
    <scope>NUCLEOTIDE SEQUENCE [LARGE SCALE GENOMIC DNA]</scope>
    <source>
        <strain evidence="1">0</strain>
        <tissue evidence="1">Leaf</tissue>
    </source>
</reference>
<dbReference type="AlphaFoldDB" id="A0A7J9H600"/>
<accession>A0A7J9H600</accession>
<proteinExistence type="predicted"/>
<protein>
    <submittedName>
        <fullName evidence="1">Uncharacterized protein</fullName>
    </submittedName>
</protein>
<dbReference type="OrthoDB" id="943542at2759"/>
<evidence type="ECO:0000313" key="1">
    <source>
        <dbReference type="EMBL" id="MBA0804385.1"/>
    </source>
</evidence>
<gene>
    <name evidence="1" type="ORF">Gohar_003972</name>
</gene>
<dbReference type="EMBL" id="JABFAD010000008">
    <property type="protein sequence ID" value="MBA0804385.1"/>
    <property type="molecule type" value="Genomic_DNA"/>
</dbReference>
<evidence type="ECO:0000313" key="2">
    <source>
        <dbReference type="Proteomes" id="UP000593560"/>
    </source>
</evidence>